<keyword evidence="4 5" id="KW-0472">Membrane</keyword>
<sequence>MILTHNKNIVNQHSDRRKIFVIFFGYIIYVYNKKSLIPLFTELIEEFDLSEQDAGFITSAQQVSISVVTFLGGILTDYLPSTFLFPFGLLITGITTLWFPSGKNVHYFATVWLLNGIGHGLELPTAMWLTKQFSTKVTFATNWSFVMTAVNIAGVITPTWSTFLSSNLGWKMALYISGTLTFATGLVILIFFNEESNIETNQRYKVDQKTLKRTAEIKMSAWNLLIFLPPLWIVMINR</sequence>
<reference evidence="7 8" key="1">
    <citation type="submission" date="2017-03" db="EMBL/GenBank/DDBJ databases">
        <title>Genome Survey of Euroglyphus maynei.</title>
        <authorList>
            <person name="Arlian L.G."/>
            <person name="Morgan M.S."/>
            <person name="Rider S.D."/>
        </authorList>
    </citation>
    <scope>NUCLEOTIDE SEQUENCE [LARGE SCALE GENOMIC DNA]</scope>
    <source>
        <strain evidence="7">Arlian Lab</strain>
        <tissue evidence="7">Whole body</tissue>
    </source>
</reference>
<feature type="transmembrane region" description="Helical" evidence="5">
    <location>
        <begin position="20"/>
        <end position="40"/>
    </location>
</feature>
<keyword evidence="8" id="KW-1185">Reference proteome</keyword>
<dbReference type="GO" id="GO:0005789">
    <property type="term" value="C:endoplasmic reticulum membrane"/>
    <property type="evidence" value="ECO:0007669"/>
    <property type="project" value="TreeGrafter"/>
</dbReference>
<keyword evidence="2 5" id="KW-0812">Transmembrane</keyword>
<dbReference type="Pfam" id="PF07690">
    <property type="entry name" value="MFS_1"/>
    <property type="match status" value="1"/>
</dbReference>
<dbReference type="AlphaFoldDB" id="A0A1Y3BEH2"/>
<evidence type="ECO:0000256" key="5">
    <source>
        <dbReference type="SAM" id="Phobius"/>
    </source>
</evidence>
<evidence type="ECO:0000256" key="4">
    <source>
        <dbReference type="ARBA" id="ARBA00023136"/>
    </source>
</evidence>
<keyword evidence="3 5" id="KW-1133">Transmembrane helix</keyword>
<dbReference type="InterPro" id="IPR036259">
    <property type="entry name" value="MFS_trans_sf"/>
</dbReference>
<feature type="transmembrane region" description="Helical" evidence="5">
    <location>
        <begin position="172"/>
        <end position="192"/>
    </location>
</feature>
<proteinExistence type="predicted"/>
<dbReference type="GO" id="GO:0035435">
    <property type="term" value="P:phosphate ion transmembrane transport"/>
    <property type="evidence" value="ECO:0007669"/>
    <property type="project" value="TreeGrafter"/>
</dbReference>
<feature type="transmembrane region" description="Helical" evidence="5">
    <location>
        <begin position="83"/>
        <end position="101"/>
    </location>
</feature>
<dbReference type="OrthoDB" id="6503241at2759"/>
<feature type="transmembrane region" description="Helical" evidence="5">
    <location>
        <begin position="219"/>
        <end position="236"/>
    </location>
</feature>
<dbReference type="Proteomes" id="UP000194236">
    <property type="component" value="Unassembled WGS sequence"/>
</dbReference>
<comment type="subcellular location">
    <subcellularLocation>
        <location evidence="1">Endomembrane system</location>
        <topology evidence="1">Multi-pass membrane protein</topology>
    </subcellularLocation>
</comment>
<organism evidence="7 8">
    <name type="scientific">Euroglyphus maynei</name>
    <name type="common">Mayne's house dust mite</name>
    <dbReference type="NCBI Taxonomy" id="6958"/>
    <lineage>
        <taxon>Eukaryota</taxon>
        <taxon>Metazoa</taxon>
        <taxon>Ecdysozoa</taxon>
        <taxon>Arthropoda</taxon>
        <taxon>Chelicerata</taxon>
        <taxon>Arachnida</taxon>
        <taxon>Acari</taxon>
        <taxon>Acariformes</taxon>
        <taxon>Sarcoptiformes</taxon>
        <taxon>Astigmata</taxon>
        <taxon>Psoroptidia</taxon>
        <taxon>Analgoidea</taxon>
        <taxon>Pyroglyphidae</taxon>
        <taxon>Pyroglyphinae</taxon>
        <taxon>Euroglyphus</taxon>
    </lineage>
</organism>
<comment type="caution">
    <text evidence="7">The sequence shown here is derived from an EMBL/GenBank/DDBJ whole genome shotgun (WGS) entry which is preliminary data.</text>
</comment>
<evidence type="ECO:0000256" key="2">
    <source>
        <dbReference type="ARBA" id="ARBA00022692"/>
    </source>
</evidence>
<dbReference type="PANTHER" id="PTHR43826">
    <property type="entry name" value="GLUCOSE-6-PHOSPHATE EXCHANGER SLC37A4"/>
    <property type="match status" value="1"/>
</dbReference>
<evidence type="ECO:0000256" key="1">
    <source>
        <dbReference type="ARBA" id="ARBA00004127"/>
    </source>
</evidence>
<dbReference type="EMBL" id="MUJZ01028001">
    <property type="protein sequence ID" value="OTF78424.1"/>
    <property type="molecule type" value="Genomic_DNA"/>
</dbReference>
<feature type="domain" description="Major facilitator superfamily (MFS) profile" evidence="6">
    <location>
        <begin position="18"/>
        <end position="238"/>
    </location>
</feature>
<dbReference type="PROSITE" id="PS50850">
    <property type="entry name" value="MFS"/>
    <property type="match status" value="1"/>
</dbReference>
<feature type="transmembrane region" description="Helical" evidence="5">
    <location>
        <begin position="141"/>
        <end position="160"/>
    </location>
</feature>
<evidence type="ECO:0000313" key="8">
    <source>
        <dbReference type="Proteomes" id="UP000194236"/>
    </source>
</evidence>
<dbReference type="InterPro" id="IPR011701">
    <property type="entry name" value="MFS"/>
</dbReference>
<dbReference type="InterPro" id="IPR051337">
    <property type="entry name" value="OPA_Antiporter"/>
</dbReference>
<dbReference type="SUPFAM" id="SSF103473">
    <property type="entry name" value="MFS general substrate transporter"/>
    <property type="match status" value="1"/>
</dbReference>
<dbReference type="GO" id="GO:0061513">
    <property type="term" value="F:glucose 6-phosphate:phosphate antiporter activity"/>
    <property type="evidence" value="ECO:0007669"/>
    <property type="project" value="TreeGrafter"/>
</dbReference>
<dbReference type="Gene3D" id="1.20.1250.20">
    <property type="entry name" value="MFS general substrate transporter like domains"/>
    <property type="match status" value="1"/>
</dbReference>
<evidence type="ECO:0000259" key="6">
    <source>
        <dbReference type="PROSITE" id="PS50850"/>
    </source>
</evidence>
<protein>
    <submittedName>
        <fullName evidence="7">Major Facilitator-like protein</fullName>
    </submittedName>
</protein>
<gene>
    <name evidence="7" type="ORF">BLA29_004991</name>
</gene>
<name>A0A1Y3BEH2_EURMA</name>
<feature type="transmembrane region" description="Helical" evidence="5">
    <location>
        <begin position="107"/>
        <end position="129"/>
    </location>
</feature>
<accession>A0A1Y3BEH2</accession>
<dbReference type="InterPro" id="IPR020846">
    <property type="entry name" value="MFS_dom"/>
</dbReference>
<feature type="transmembrane region" description="Helical" evidence="5">
    <location>
        <begin position="60"/>
        <end position="76"/>
    </location>
</feature>
<evidence type="ECO:0000313" key="7">
    <source>
        <dbReference type="EMBL" id="OTF78424.1"/>
    </source>
</evidence>
<evidence type="ECO:0000256" key="3">
    <source>
        <dbReference type="ARBA" id="ARBA00022989"/>
    </source>
</evidence>
<dbReference type="PANTHER" id="PTHR43826:SF3">
    <property type="entry name" value="GLUCOSE-6-PHOSPHATE EXCHANGER SLC37A4"/>
    <property type="match status" value="1"/>
</dbReference>